<sequence>MDNLNLPEFLSLFGCTSVDDCWLNTDCVIDESGIKTRHIAKHSDENYIERTNYSQRVELSFPCTEQQLYDWAHGLDDYESFYVKLTRFCFFESFPHGYRIYIKRHLFNWSHCVDKRKAVSFHIRPDKHHHFVERLPKEIVDKWQPVIELYRGWCYAKGVIREKIGTEPSDVNWDYWLSLPKWTKKEAALLVSGLEPDKFHLVERLADYESMCEPLVKLQRRIPDDLTQSPYDWLNWFDEIGNLMYARKPLRVWFGQQSGTVALQAEAGEDDDAGNKKQSELHHFIWRVRLSLIERQKGHTWFWVWREIENNHAQHDKDDIIQEVKNGVILWRSSGGTEQRLKKTVLCKTITGLKKNPPF</sequence>
<dbReference type="AlphaFoldDB" id="A0A2S6HII2"/>
<dbReference type="Proteomes" id="UP000240010">
    <property type="component" value="Unassembled WGS sequence"/>
</dbReference>
<reference evidence="1 2" key="1">
    <citation type="submission" date="2018-02" db="EMBL/GenBank/DDBJ databases">
        <title>Subsurface microbial communities from deep shales in Ohio and West Virginia, USA.</title>
        <authorList>
            <person name="Wrighton K."/>
        </authorList>
    </citation>
    <scope>NUCLEOTIDE SEQUENCE [LARGE SCALE GENOMIC DNA]</scope>
    <source>
        <strain evidence="1 2">OWC-DMM</strain>
    </source>
</reference>
<organism evidence="1 2">
    <name type="scientific">Methylobacter tundripaludum</name>
    <dbReference type="NCBI Taxonomy" id="173365"/>
    <lineage>
        <taxon>Bacteria</taxon>
        <taxon>Pseudomonadati</taxon>
        <taxon>Pseudomonadota</taxon>
        <taxon>Gammaproteobacteria</taxon>
        <taxon>Methylococcales</taxon>
        <taxon>Methylococcaceae</taxon>
        <taxon>Methylobacter</taxon>
    </lineage>
</organism>
<accession>A0A2S6HII2</accession>
<comment type="caution">
    <text evidence="1">The sequence shown here is derived from an EMBL/GenBank/DDBJ whole genome shotgun (WGS) entry which is preliminary data.</text>
</comment>
<evidence type="ECO:0000313" key="1">
    <source>
        <dbReference type="EMBL" id="PPK77299.1"/>
    </source>
</evidence>
<gene>
    <name evidence="1" type="ORF">B0F87_102411</name>
</gene>
<protein>
    <submittedName>
        <fullName evidence="1">Uncharacterized protein</fullName>
    </submittedName>
</protein>
<evidence type="ECO:0000313" key="2">
    <source>
        <dbReference type="Proteomes" id="UP000240010"/>
    </source>
</evidence>
<proteinExistence type="predicted"/>
<name>A0A2S6HII2_9GAMM</name>
<dbReference type="EMBL" id="PTIZ01000002">
    <property type="protein sequence ID" value="PPK77299.1"/>
    <property type="molecule type" value="Genomic_DNA"/>
</dbReference>
<dbReference type="RefSeq" id="WP_104427982.1">
    <property type="nucleotide sequence ID" value="NZ_PTIZ01000002.1"/>
</dbReference>